<feature type="transmembrane region" description="Helical" evidence="8">
    <location>
        <begin position="59"/>
        <end position="78"/>
    </location>
</feature>
<keyword evidence="4 8" id="KW-0812">Transmembrane</keyword>
<reference evidence="10" key="1">
    <citation type="submission" date="2020-10" db="EMBL/GenBank/DDBJ databases">
        <authorList>
            <person name="Gilroy R."/>
        </authorList>
    </citation>
    <scope>NUCLEOTIDE SEQUENCE</scope>
    <source>
        <strain evidence="10">17213</strain>
    </source>
</reference>
<evidence type="ECO:0000256" key="6">
    <source>
        <dbReference type="ARBA" id="ARBA00023136"/>
    </source>
</evidence>
<dbReference type="InterPro" id="IPR050539">
    <property type="entry name" value="ThrE_Dicarb/AminoAcid_Exp"/>
</dbReference>
<evidence type="ECO:0000313" key="11">
    <source>
        <dbReference type="Proteomes" id="UP000823631"/>
    </source>
</evidence>
<dbReference type="PANTHER" id="PTHR34390">
    <property type="entry name" value="UPF0442 PROTEIN YJJB-RELATED"/>
    <property type="match status" value="1"/>
</dbReference>
<gene>
    <name evidence="10" type="ORF">IAB19_06130</name>
</gene>
<feature type="transmembrane region" description="Helical" evidence="8">
    <location>
        <begin position="6"/>
        <end position="26"/>
    </location>
</feature>
<dbReference type="GO" id="GO:0015744">
    <property type="term" value="P:succinate transport"/>
    <property type="evidence" value="ECO:0007669"/>
    <property type="project" value="TreeGrafter"/>
</dbReference>
<dbReference type="Proteomes" id="UP000823631">
    <property type="component" value="Unassembled WGS sequence"/>
</dbReference>
<comment type="subcellular location">
    <subcellularLocation>
        <location evidence="1">Cell membrane</location>
        <topology evidence="1">Multi-pass membrane protein</topology>
    </subcellularLocation>
</comment>
<feature type="transmembrane region" description="Helical" evidence="8">
    <location>
        <begin position="90"/>
        <end position="113"/>
    </location>
</feature>
<evidence type="ECO:0000256" key="8">
    <source>
        <dbReference type="SAM" id="Phobius"/>
    </source>
</evidence>
<feature type="transmembrane region" description="Helical" evidence="8">
    <location>
        <begin position="133"/>
        <end position="154"/>
    </location>
</feature>
<evidence type="ECO:0000256" key="1">
    <source>
        <dbReference type="ARBA" id="ARBA00004651"/>
    </source>
</evidence>
<comment type="similarity">
    <text evidence="7">Belongs to the ThrE exporter (TC 2.A.79) family.</text>
</comment>
<evidence type="ECO:0000256" key="3">
    <source>
        <dbReference type="ARBA" id="ARBA00022519"/>
    </source>
</evidence>
<dbReference type="InterPro" id="IPR024528">
    <property type="entry name" value="ThrE_2"/>
</dbReference>
<dbReference type="PANTHER" id="PTHR34390:SF1">
    <property type="entry name" value="SUCCINATE TRANSPORTER SUBUNIT YJJB-RELATED"/>
    <property type="match status" value="1"/>
</dbReference>
<name>A0A9D9DCM7_9GAMM</name>
<dbReference type="AlphaFoldDB" id="A0A9D9DCM7"/>
<proteinExistence type="inferred from homology"/>
<evidence type="ECO:0000259" key="9">
    <source>
        <dbReference type="Pfam" id="PF12821"/>
    </source>
</evidence>
<reference evidence="10" key="2">
    <citation type="journal article" date="2021" name="PeerJ">
        <title>Extensive microbial diversity within the chicken gut microbiome revealed by metagenomics and culture.</title>
        <authorList>
            <person name="Gilroy R."/>
            <person name="Ravi A."/>
            <person name="Getino M."/>
            <person name="Pursley I."/>
            <person name="Horton D.L."/>
            <person name="Alikhan N.F."/>
            <person name="Baker D."/>
            <person name="Gharbi K."/>
            <person name="Hall N."/>
            <person name="Watson M."/>
            <person name="Adriaenssens E.M."/>
            <person name="Foster-Nyarko E."/>
            <person name="Jarju S."/>
            <person name="Secka A."/>
            <person name="Antonio M."/>
            <person name="Oren A."/>
            <person name="Chaudhuri R.R."/>
            <person name="La Ragione R."/>
            <person name="Hildebrand F."/>
            <person name="Pallen M.J."/>
        </authorList>
    </citation>
    <scope>NUCLEOTIDE SEQUENCE</scope>
    <source>
        <strain evidence="10">17213</strain>
    </source>
</reference>
<evidence type="ECO:0000256" key="4">
    <source>
        <dbReference type="ARBA" id="ARBA00022692"/>
    </source>
</evidence>
<evidence type="ECO:0000256" key="5">
    <source>
        <dbReference type="ARBA" id="ARBA00022989"/>
    </source>
</evidence>
<dbReference type="Pfam" id="PF12821">
    <property type="entry name" value="ThrE_2"/>
    <property type="match status" value="1"/>
</dbReference>
<evidence type="ECO:0000256" key="7">
    <source>
        <dbReference type="ARBA" id="ARBA00034125"/>
    </source>
</evidence>
<accession>A0A9D9DCM7</accession>
<dbReference type="EMBL" id="JADINH010000131">
    <property type="protein sequence ID" value="MBO8415938.1"/>
    <property type="molecule type" value="Genomic_DNA"/>
</dbReference>
<dbReference type="GO" id="GO:0005886">
    <property type="term" value="C:plasma membrane"/>
    <property type="evidence" value="ECO:0007669"/>
    <property type="project" value="UniProtKB-SubCell"/>
</dbReference>
<evidence type="ECO:0000313" key="10">
    <source>
        <dbReference type="EMBL" id="MBO8415938.1"/>
    </source>
</evidence>
<feature type="domain" description="Threonine/Serine exporter ThrE" evidence="9">
    <location>
        <begin position="13"/>
        <end position="149"/>
    </location>
</feature>
<keyword evidence="5 8" id="KW-1133">Transmembrane helix</keyword>
<sequence>MSEAEMIRLILEIVAAAFIGPAFAMVFGVRERYLCCIAATAALCRAVRSFLVMGLNFDLVIAAFIAATVVSLVYIYIAPRLRVPRPVFTAASVICLIPGSDAYRALFALISLVHQDSSEALMKSIVTLFHSGMRAAAIILAICFGIAIVPIFFYRYRHRHL</sequence>
<organism evidence="10 11">
    <name type="scientific">Candidatus Avisuccinivibrio stercorigallinarum</name>
    <dbReference type="NCBI Taxonomy" id="2840704"/>
    <lineage>
        <taxon>Bacteria</taxon>
        <taxon>Pseudomonadati</taxon>
        <taxon>Pseudomonadota</taxon>
        <taxon>Gammaproteobacteria</taxon>
        <taxon>Aeromonadales</taxon>
        <taxon>Succinivibrionaceae</taxon>
        <taxon>Succinivibrionaceae incertae sedis</taxon>
        <taxon>Candidatus Avisuccinivibrio</taxon>
    </lineage>
</organism>
<keyword evidence="6 8" id="KW-0472">Membrane</keyword>
<protein>
    <submittedName>
        <fullName evidence="10">Threonine/serine exporter family protein</fullName>
    </submittedName>
</protein>
<evidence type="ECO:0000256" key="2">
    <source>
        <dbReference type="ARBA" id="ARBA00022475"/>
    </source>
</evidence>
<keyword evidence="2" id="KW-1003">Cell membrane</keyword>
<keyword evidence="3" id="KW-0997">Cell inner membrane</keyword>
<comment type="caution">
    <text evidence="10">The sequence shown here is derived from an EMBL/GenBank/DDBJ whole genome shotgun (WGS) entry which is preliminary data.</text>
</comment>